<feature type="compositionally biased region" description="Low complexity" evidence="1">
    <location>
        <begin position="192"/>
        <end position="210"/>
    </location>
</feature>
<organism evidence="3 4">
    <name type="scientific">Tomitella cavernea</name>
    <dbReference type="NCBI Taxonomy" id="1387982"/>
    <lineage>
        <taxon>Bacteria</taxon>
        <taxon>Bacillati</taxon>
        <taxon>Actinomycetota</taxon>
        <taxon>Actinomycetes</taxon>
        <taxon>Mycobacteriales</taxon>
        <taxon>Tomitella</taxon>
    </lineage>
</organism>
<evidence type="ECO:0000256" key="1">
    <source>
        <dbReference type="SAM" id="MobiDB-lite"/>
    </source>
</evidence>
<accession>A0ABP9CPJ0</accession>
<evidence type="ECO:0008006" key="5">
    <source>
        <dbReference type="Google" id="ProtNLM"/>
    </source>
</evidence>
<feature type="region of interest" description="Disordered" evidence="1">
    <location>
        <begin position="148"/>
        <end position="217"/>
    </location>
</feature>
<name>A0ABP9CPJ0_9ACTN</name>
<gene>
    <name evidence="3" type="ORF">GCM10023353_21590</name>
</gene>
<evidence type="ECO:0000256" key="2">
    <source>
        <dbReference type="SAM" id="Phobius"/>
    </source>
</evidence>
<sequence length="261" mass="25662">MELEHSFTVPASVDDVWQALLDPERVAPCMPGATLTGVEGQTFKGKVKVKLGPVSMQYKGTGEYIETDEATHTVVIKAAGKDAKGNGTAAATVTLRLTGDGQRTTGASATDLTVTGKPAQFGRGMIAEVGGKILEQFAVNLGDALADTEGQGSAGDAGSRPTDGGDPAGAAAGGTAAGGTAAGGTAAGGGAATPAAPLSTADGAGPAGRPAAPPARETEALDLSEFARGAVLKRALPLIGAGAVAALIVMVLLRCRRNGDD</sequence>
<dbReference type="InterPro" id="IPR010419">
    <property type="entry name" value="CO_DH_gsu"/>
</dbReference>
<dbReference type="Pfam" id="PF06240">
    <property type="entry name" value="COXG"/>
    <property type="match status" value="1"/>
</dbReference>
<dbReference type="PANTHER" id="PTHR38588:SF1">
    <property type="entry name" value="BLL0334 PROTEIN"/>
    <property type="match status" value="1"/>
</dbReference>
<feature type="compositionally biased region" description="Gly residues" evidence="1">
    <location>
        <begin position="171"/>
        <end position="191"/>
    </location>
</feature>
<reference evidence="4" key="1">
    <citation type="journal article" date="2019" name="Int. J. Syst. Evol. Microbiol.">
        <title>The Global Catalogue of Microorganisms (GCM) 10K type strain sequencing project: providing services to taxonomists for standard genome sequencing and annotation.</title>
        <authorList>
            <consortium name="The Broad Institute Genomics Platform"/>
            <consortium name="The Broad Institute Genome Sequencing Center for Infectious Disease"/>
            <person name="Wu L."/>
            <person name="Ma J."/>
        </authorList>
    </citation>
    <scope>NUCLEOTIDE SEQUENCE [LARGE SCALE GENOMIC DNA]</scope>
    <source>
        <strain evidence="4">JCM 18542</strain>
    </source>
</reference>
<dbReference type="Proteomes" id="UP001500839">
    <property type="component" value="Unassembled WGS sequence"/>
</dbReference>
<evidence type="ECO:0000313" key="4">
    <source>
        <dbReference type="Proteomes" id="UP001500839"/>
    </source>
</evidence>
<keyword evidence="4" id="KW-1185">Reference proteome</keyword>
<proteinExistence type="predicted"/>
<dbReference type="EMBL" id="BAABKQ010000001">
    <property type="protein sequence ID" value="GAA4815536.1"/>
    <property type="molecule type" value="Genomic_DNA"/>
</dbReference>
<keyword evidence="2" id="KW-0472">Membrane</keyword>
<feature type="transmembrane region" description="Helical" evidence="2">
    <location>
        <begin position="235"/>
        <end position="253"/>
    </location>
</feature>
<feature type="compositionally biased region" description="Low complexity" evidence="1">
    <location>
        <begin position="161"/>
        <end position="170"/>
    </location>
</feature>
<keyword evidence="2" id="KW-1133">Transmembrane helix</keyword>
<dbReference type="PANTHER" id="PTHR38588">
    <property type="entry name" value="BLL0334 PROTEIN"/>
    <property type="match status" value="1"/>
</dbReference>
<dbReference type="SUPFAM" id="SSF55961">
    <property type="entry name" value="Bet v1-like"/>
    <property type="match status" value="1"/>
</dbReference>
<dbReference type="RefSeq" id="WP_200171242.1">
    <property type="nucleotide sequence ID" value="NZ_BAABKQ010000001.1"/>
</dbReference>
<keyword evidence="2" id="KW-0812">Transmembrane</keyword>
<protein>
    <recommendedName>
        <fullName evidence="5">Carbon monoxide dehydrogenase</fullName>
    </recommendedName>
</protein>
<dbReference type="Gene3D" id="3.30.530.20">
    <property type="match status" value="1"/>
</dbReference>
<evidence type="ECO:0000313" key="3">
    <source>
        <dbReference type="EMBL" id="GAA4815536.1"/>
    </source>
</evidence>
<dbReference type="InterPro" id="IPR023393">
    <property type="entry name" value="START-like_dom_sf"/>
</dbReference>
<comment type="caution">
    <text evidence="3">The sequence shown here is derived from an EMBL/GenBank/DDBJ whole genome shotgun (WGS) entry which is preliminary data.</text>
</comment>
<dbReference type="CDD" id="cd07823">
    <property type="entry name" value="SRPBCC_5"/>
    <property type="match status" value="1"/>
</dbReference>